<evidence type="ECO:0000313" key="1">
    <source>
        <dbReference type="EMBL" id="MDA3729909.1"/>
    </source>
</evidence>
<accession>A0AA42DJ78</accession>
<name>A0AA42DJ78_9FIRM</name>
<sequence>MNLHQPSVFPTIDGGNVEPNGNRIGIGKIWGVDSYCFKRQNNLY</sequence>
<organism evidence="1 2">
    <name type="scientific">Holtiella tumoricola</name>
    <dbReference type="NCBI Taxonomy" id="3018743"/>
    <lineage>
        <taxon>Bacteria</taxon>
        <taxon>Bacillati</taxon>
        <taxon>Bacillota</taxon>
        <taxon>Clostridia</taxon>
        <taxon>Lachnospirales</taxon>
        <taxon>Cellulosilyticaceae</taxon>
        <taxon>Holtiella</taxon>
    </lineage>
</organism>
<gene>
    <name evidence="1" type="ORF">PBV87_00080</name>
</gene>
<dbReference type="AlphaFoldDB" id="A0AA42DJ78"/>
<keyword evidence="2" id="KW-1185">Reference proteome</keyword>
<comment type="caution">
    <text evidence="1">The sequence shown here is derived from an EMBL/GenBank/DDBJ whole genome shotgun (WGS) entry which is preliminary data.</text>
</comment>
<protein>
    <submittedName>
        <fullName evidence="1">Uncharacterized protein</fullName>
    </submittedName>
</protein>
<proteinExistence type="predicted"/>
<reference evidence="1" key="1">
    <citation type="journal article" date="2023" name="Int. J. Syst. Evol. Microbiol.">
        <title>&lt;i&gt;Holtiella tumoricola&lt;/i&gt; gen. nov. sp. nov., isolated from a human clinical sample.</title>
        <authorList>
            <person name="Allen-Vercoe E."/>
            <person name="Daigneault M.C."/>
            <person name="Vancuren S.J."/>
            <person name="Cochrane K."/>
            <person name="O'Neal L.L."/>
            <person name="Sankaranarayanan K."/>
            <person name="Lawson P.A."/>
        </authorList>
    </citation>
    <scope>NUCLEOTIDE SEQUENCE</scope>
    <source>
        <strain evidence="1">CC70A</strain>
    </source>
</reference>
<dbReference type="RefSeq" id="WP_271010679.1">
    <property type="nucleotide sequence ID" value="NZ_JAQIFT010000002.1"/>
</dbReference>
<dbReference type="EMBL" id="JAQIFT010000002">
    <property type="protein sequence ID" value="MDA3729909.1"/>
    <property type="molecule type" value="Genomic_DNA"/>
</dbReference>
<dbReference type="Proteomes" id="UP001169242">
    <property type="component" value="Unassembled WGS sequence"/>
</dbReference>
<evidence type="ECO:0000313" key="2">
    <source>
        <dbReference type="Proteomes" id="UP001169242"/>
    </source>
</evidence>